<proteinExistence type="predicted"/>
<protein>
    <submittedName>
        <fullName evidence="1">OmpH family outer membrane protein</fullName>
    </submittedName>
</protein>
<name>A0AC61QK36_9BACT</name>
<dbReference type="Proteomes" id="UP000294588">
    <property type="component" value="Unassembled WGS sequence"/>
</dbReference>
<organism evidence="1 2">
    <name type="scientific">Candidatus Syntrophosphaera thermopropionivorans</name>
    <dbReference type="NCBI Taxonomy" id="2593015"/>
    <lineage>
        <taxon>Bacteria</taxon>
        <taxon>Pseudomonadati</taxon>
        <taxon>Candidatus Cloacimonadota</taxon>
        <taxon>Candidatus Cloacimonadia</taxon>
        <taxon>Candidatus Cloacimonadales</taxon>
        <taxon>Candidatus Cloacimonadaceae</taxon>
        <taxon>Candidatus Syntrophosphaera</taxon>
    </lineage>
</organism>
<sequence length="204" mass="23114">MKKILLLIVLCLGLLSLSFAAEVKIGVVKMDRIIQESNELAEISRIYKLDMQNWKNQLNELDAQIKQMEQEFEIAKLTKTEAAKREAQAKIDEKKAEAGRLLEEYFGEGGKSEQRYMELLSPINTKINNIIKKIATDEGYTIIFDDSMGTVLYSAPSIDITDLVLLELNKDTVKPTPDNKTNTTGTQTPKPEDTFKPDEFIPKK</sequence>
<evidence type="ECO:0000313" key="2">
    <source>
        <dbReference type="Proteomes" id="UP000294588"/>
    </source>
</evidence>
<comment type="caution">
    <text evidence="1">The sequence shown here is derived from an EMBL/GenBank/DDBJ whole genome shotgun (WGS) entry which is preliminary data.</text>
</comment>
<reference evidence="1" key="1">
    <citation type="submission" date="2019-03" db="EMBL/GenBank/DDBJ databases">
        <title>Candidatus Syntrophosphaera thermopropionivorans: a novel player in syntrophic propionate oxidation during anaerobic digestion.</title>
        <authorList>
            <person name="Dyksma S."/>
        </authorList>
    </citation>
    <scope>NUCLEOTIDE SEQUENCE</scope>
    <source>
        <strain evidence="1">W5</strain>
    </source>
</reference>
<dbReference type="EMBL" id="SMOG01000004">
    <property type="protein sequence ID" value="TDF73689.1"/>
    <property type="molecule type" value="Genomic_DNA"/>
</dbReference>
<gene>
    <name evidence="1" type="ORF">E0946_02705</name>
</gene>
<evidence type="ECO:0000313" key="1">
    <source>
        <dbReference type="EMBL" id="TDF73689.1"/>
    </source>
</evidence>
<accession>A0AC61QK36</accession>
<keyword evidence="2" id="KW-1185">Reference proteome</keyword>